<evidence type="ECO:0000256" key="8">
    <source>
        <dbReference type="SAM" id="MobiDB-lite"/>
    </source>
</evidence>
<dbReference type="SUPFAM" id="SSF52540">
    <property type="entry name" value="P-loop containing nucleoside triphosphate hydrolases"/>
    <property type="match status" value="1"/>
</dbReference>
<dbReference type="PANTHER" id="PTHR46498">
    <property type="entry name" value="GTP-BINDING PROTEIN 8"/>
    <property type="match status" value="1"/>
</dbReference>
<name>A0A3A2ZA65_9EURO</name>
<evidence type="ECO:0000313" key="10">
    <source>
        <dbReference type="EMBL" id="RJE20028.1"/>
    </source>
</evidence>
<protein>
    <recommendedName>
        <fullName evidence="3">GTP-binding protein 8</fullName>
    </recommendedName>
</protein>
<dbReference type="InterPro" id="IPR030393">
    <property type="entry name" value="G_ENGB_dom"/>
</dbReference>
<comment type="caution">
    <text evidence="10">The sequence shown here is derived from an EMBL/GenBank/DDBJ whole genome shotgun (WGS) entry which is preliminary data.</text>
</comment>
<comment type="cofactor">
    <cofactor evidence="1">
        <name>Mg(2+)</name>
        <dbReference type="ChEBI" id="CHEBI:18420"/>
    </cofactor>
</comment>
<dbReference type="STRING" id="2070753.A0A3A2ZA65"/>
<accession>A0A3A2ZA65</accession>
<dbReference type="FunFam" id="3.40.50.300:FF:001874">
    <property type="entry name" value="GTP binding protein (EngB), putative"/>
    <property type="match status" value="1"/>
</dbReference>
<evidence type="ECO:0000256" key="6">
    <source>
        <dbReference type="ARBA" id="ARBA00022842"/>
    </source>
</evidence>
<keyword evidence="7" id="KW-0342">GTP-binding</keyword>
<evidence type="ECO:0000256" key="3">
    <source>
        <dbReference type="ARBA" id="ARBA00015370"/>
    </source>
</evidence>
<dbReference type="CDD" id="cd01876">
    <property type="entry name" value="YihA_EngB"/>
    <property type="match status" value="1"/>
</dbReference>
<dbReference type="AlphaFoldDB" id="A0A3A2ZA65"/>
<feature type="domain" description="EngB-type G" evidence="9">
    <location>
        <begin position="100"/>
        <end position="301"/>
    </location>
</feature>
<dbReference type="Gene3D" id="3.40.50.300">
    <property type="entry name" value="P-loop containing nucleotide triphosphate hydrolases"/>
    <property type="match status" value="1"/>
</dbReference>
<keyword evidence="6" id="KW-0460">Magnesium</keyword>
<dbReference type="GO" id="GO:0005525">
    <property type="term" value="F:GTP binding"/>
    <property type="evidence" value="ECO:0007669"/>
    <property type="project" value="UniProtKB-KW"/>
</dbReference>
<comment type="similarity">
    <text evidence="2">Belongs to the TRAFAC class TrmE-Era-EngA-EngB-Septin-like GTPase superfamily. EngB GTPase family.</text>
</comment>
<organism evidence="10 11">
    <name type="scientific">Aspergillus sclerotialis</name>
    <dbReference type="NCBI Taxonomy" id="2070753"/>
    <lineage>
        <taxon>Eukaryota</taxon>
        <taxon>Fungi</taxon>
        <taxon>Dikarya</taxon>
        <taxon>Ascomycota</taxon>
        <taxon>Pezizomycotina</taxon>
        <taxon>Eurotiomycetes</taxon>
        <taxon>Eurotiomycetidae</taxon>
        <taxon>Eurotiales</taxon>
        <taxon>Aspergillaceae</taxon>
        <taxon>Aspergillus</taxon>
        <taxon>Aspergillus subgen. Polypaecilum</taxon>
    </lineage>
</organism>
<evidence type="ECO:0000259" key="9">
    <source>
        <dbReference type="PROSITE" id="PS51706"/>
    </source>
</evidence>
<proteinExistence type="inferred from homology"/>
<dbReference type="EMBL" id="MVGC01000346">
    <property type="protein sequence ID" value="RJE20028.1"/>
    <property type="molecule type" value="Genomic_DNA"/>
</dbReference>
<dbReference type="GO" id="GO:0046872">
    <property type="term" value="F:metal ion binding"/>
    <property type="evidence" value="ECO:0007669"/>
    <property type="project" value="UniProtKB-KW"/>
</dbReference>
<evidence type="ECO:0000256" key="2">
    <source>
        <dbReference type="ARBA" id="ARBA00009638"/>
    </source>
</evidence>
<evidence type="ECO:0000256" key="7">
    <source>
        <dbReference type="ARBA" id="ARBA00023134"/>
    </source>
</evidence>
<dbReference type="NCBIfam" id="TIGR03598">
    <property type="entry name" value="GTPase_YsxC"/>
    <property type="match status" value="1"/>
</dbReference>
<dbReference type="Proteomes" id="UP000266188">
    <property type="component" value="Unassembled WGS sequence"/>
</dbReference>
<dbReference type="GO" id="GO:0005739">
    <property type="term" value="C:mitochondrion"/>
    <property type="evidence" value="ECO:0007669"/>
    <property type="project" value="TreeGrafter"/>
</dbReference>
<evidence type="ECO:0000256" key="1">
    <source>
        <dbReference type="ARBA" id="ARBA00001946"/>
    </source>
</evidence>
<gene>
    <name evidence="10" type="ORF">PHISCL_07639</name>
</gene>
<keyword evidence="4" id="KW-0479">Metal-binding</keyword>
<dbReference type="OrthoDB" id="391988at2759"/>
<dbReference type="InterPro" id="IPR052279">
    <property type="entry name" value="EngB_GTPase"/>
</dbReference>
<dbReference type="PROSITE" id="PS51706">
    <property type="entry name" value="G_ENGB"/>
    <property type="match status" value="1"/>
</dbReference>
<feature type="compositionally biased region" description="Low complexity" evidence="8">
    <location>
        <begin position="27"/>
        <end position="43"/>
    </location>
</feature>
<sequence>MKPKNPLYTRSTCLRQKILLQTRSTHTATAPNQPSQQPPNQTTKIPLHELSPSDLCYYWDTKIPNASQLAYAQKFFQPSRHSPIKLWSASKFRTTPLESTTPEVVFLGRSNVGKSSLLNAVMGQKICWTSSKPGRTREMNAFGIGGLKGGHSRIVLLDMPGYGKASRAEWGVEIMKYLQRRRQLRRAFLLVDGSHGLKQSDKDILSLFRQYAIPHQIVLSKVDKLLARSSRQIKTGASPAEIAALKTLLEELKPVIQPDGRTGGPGALGEIVTCSAETPIGGGEFLGINALRWAILSSTGFDGTIGVKSDAIPSARPVNGPTANA</sequence>
<dbReference type="InterPro" id="IPR006073">
    <property type="entry name" value="GTP-bd"/>
</dbReference>
<dbReference type="PANTHER" id="PTHR46498:SF1">
    <property type="entry name" value="GTP-BINDING PROTEIN 8"/>
    <property type="match status" value="1"/>
</dbReference>
<evidence type="ECO:0000313" key="11">
    <source>
        <dbReference type="Proteomes" id="UP000266188"/>
    </source>
</evidence>
<dbReference type="HAMAP" id="MF_00321">
    <property type="entry name" value="GTPase_EngB"/>
    <property type="match status" value="1"/>
</dbReference>
<evidence type="ECO:0000256" key="5">
    <source>
        <dbReference type="ARBA" id="ARBA00022741"/>
    </source>
</evidence>
<dbReference type="InterPro" id="IPR019987">
    <property type="entry name" value="GTP-bd_ribosome_bio_YsxC"/>
</dbReference>
<dbReference type="Pfam" id="PF01926">
    <property type="entry name" value="MMR_HSR1"/>
    <property type="match status" value="1"/>
</dbReference>
<evidence type="ECO:0000256" key="4">
    <source>
        <dbReference type="ARBA" id="ARBA00022723"/>
    </source>
</evidence>
<feature type="region of interest" description="Disordered" evidence="8">
    <location>
        <begin position="24"/>
        <end position="44"/>
    </location>
</feature>
<dbReference type="InterPro" id="IPR027417">
    <property type="entry name" value="P-loop_NTPase"/>
</dbReference>
<keyword evidence="11" id="KW-1185">Reference proteome</keyword>
<reference evidence="11" key="1">
    <citation type="submission" date="2017-02" db="EMBL/GenBank/DDBJ databases">
        <authorList>
            <person name="Tafer H."/>
            <person name="Lopandic K."/>
        </authorList>
    </citation>
    <scope>NUCLEOTIDE SEQUENCE [LARGE SCALE GENOMIC DNA]</scope>
    <source>
        <strain evidence="11">CBS 366.77</strain>
    </source>
</reference>
<keyword evidence="5" id="KW-0547">Nucleotide-binding</keyword>